<sequence>MAYAWIFNVNEIVSTKQAEAFPDLVVEIEKRHLTEAEQAELKSEESEESAE</sequence>
<proteinExistence type="predicted"/>
<gene>
    <name evidence="1" type="ORF">ACFPM8_19000</name>
</gene>
<accession>A0ABW0MCU6</accession>
<organism evidence="1 2">
    <name type="scientific">Paraherbaspirillum soli</name>
    <dbReference type="NCBI Taxonomy" id="631222"/>
    <lineage>
        <taxon>Bacteria</taxon>
        <taxon>Pseudomonadati</taxon>
        <taxon>Pseudomonadota</taxon>
        <taxon>Betaproteobacteria</taxon>
        <taxon>Burkholderiales</taxon>
        <taxon>Oxalobacteraceae</taxon>
        <taxon>Paraherbaspirillum</taxon>
    </lineage>
</organism>
<name>A0ABW0MCU6_9BURK</name>
<evidence type="ECO:0000313" key="2">
    <source>
        <dbReference type="Proteomes" id="UP001596045"/>
    </source>
</evidence>
<reference evidence="2" key="1">
    <citation type="journal article" date="2019" name="Int. J. Syst. Evol. Microbiol.">
        <title>The Global Catalogue of Microorganisms (GCM) 10K type strain sequencing project: providing services to taxonomists for standard genome sequencing and annotation.</title>
        <authorList>
            <consortium name="The Broad Institute Genomics Platform"/>
            <consortium name="The Broad Institute Genome Sequencing Center for Infectious Disease"/>
            <person name="Wu L."/>
            <person name="Ma J."/>
        </authorList>
    </citation>
    <scope>NUCLEOTIDE SEQUENCE [LARGE SCALE GENOMIC DNA]</scope>
    <source>
        <strain evidence="2">JCM 17066</strain>
    </source>
</reference>
<dbReference type="RefSeq" id="WP_378999878.1">
    <property type="nucleotide sequence ID" value="NZ_JBHSMT010000029.1"/>
</dbReference>
<comment type="caution">
    <text evidence="1">The sequence shown here is derived from an EMBL/GenBank/DDBJ whole genome shotgun (WGS) entry which is preliminary data.</text>
</comment>
<dbReference type="Proteomes" id="UP001596045">
    <property type="component" value="Unassembled WGS sequence"/>
</dbReference>
<protein>
    <submittedName>
        <fullName evidence="1">Uncharacterized protein</fullName>
    </submittedName>
</protein>
<dbReference type="EMBL" id="JBHSMT010000029">
    <property type="protein sequence ID" value="MFC5476055.1"/>
    <property type="molecule type" value="Genomic_DNA"/>
</dbReference>
<evidence type="ECO:0000313" key="1">
    <source>
        <dbReference type="EMBL" id="MFC5476055.1"/>
    </source>
</evidence>
<keyword evidence="2" id="KW-1185">Reference proteome</keyword>